<dbReference type="SUPFAM" id="SSF56112">
    <property type="entry name" value="Protein kinase-like (PK-like)"/>
    <property type="match status" value="1"/>
</dbReference>
<dbReference type="Proteomes" id="UP001470230">
    <property type="component" value="Unassembled WGS sequence"/>
</dbReference>
<name>A0ABR2KM95_9EUKA</name>
<dbReference type="InterPro" id="IPR011009">
    <property type="entry name" value="Kinase-like_dom_sf"/>
</dbReference>
<evidence type="ECO:0000313" key="3">
    <source>
        <dbReference type="Proteomes" id="UP001470230"/>
    </source>
</evidence>
<dbReference type="PROSITE" id="PS50011">
    <property type="entry name" value="PROTEIN_KINASE_DOM"/>
    <property type="match status" value="1"/>
</dbReference>
<protein>
    <recommendedName>
        <fullName evidence="1">Protein kinase domain-containing protein</fullName>
    </recommendedName>
</protein>
<evidence type="ECO:0000259" key="1">
    <source>
        <dbReference type="PROSITE" id="PS50011"/>
    </source>
</evidence>
<proteinExistence type="predicted"/>
<gene>
    <name evidence="2" type="ORF">M9Y10_029475</name>
</gene>
<feature type="domain" description="Protein kinase" evidence="1">
    <location>
        <begin position="1"/>
        <end position="102"/>
    </location>
</feature>
<evidence type="ECO:0000313" key="2">
    <source>
        <dbReference type="EMBL" id="KAK8892252.1"/>
    </source>
</evidence>
<dbReference type="Gene3D" id="1.10.510.10">
    <property type="entry name" value="Transferase(Phosphotransferase) domain 1"/>
    <property type="match status" value="1"/>
</dbReference>
<dbReference type="EMBL" id="JAPFFF010000004">
    <property type="protein sequence ID" value="KAK8892252.1"/>
    <property type="molecule type" value="Genomic_DNA"/>
</dbReference>
<dbReference type="InterPro" id="IPR000719">
    <property type="entry name" value="Prot_kinase_dom"/>
</dbReference>
<dbReference type="Pfam" id="PF00069">
    <property type="entry name" value="Pkinase"/>
    <property type="match status" value="1"/>
</dbReference>
<comment type="caution">
    <text evidence="2">The sequence shown here is derived from an EMBL/GenBank/DDBJ whole genome shotgun (WGS) entry which is preliminary data.</text>
</comment>
<organism evidence="2 3">
    <name type="scientific">Tritrichomonas musculus</name>
    <dbReference type="NCBI Taxonomy" id="1915356"/>
    <lineage>
        <taxon>Eukaryota</taxon>
        <taxon>Metamonada</taxon>
        <taxon>Parabasalia</taxon>
        <taxon>Tritrichomonadida</taxon>
        <taxon>Tritrichomonadidae</taxon>
        <taxon>Tritrichomonas</taxon>
    </lineage>
</organism>
<keyword evidence="3" id="KW-1185">Reference proteome</keyword>
<reference evidence="2 3" key="1">
    <citation type="submission" date="2024-04" db="EMBL/GenBank/DDBJ databases">
        <title>Tritrichomonas musculus Genome.</title>
        <authorList>
            <person name="Alves-Ferreira E."/>
            <person name="Grigg M."/>
            <person name="Lorenzi H."/>
            <person name="Galac M."/>
        </authorList>
    </citation>
    <scope>NUCLEOTIDE SEQUENCE [LARGE SCALE GENOMIC DNA]</scope>
    <source>
        <strain evidence="2 3">EAF2021</strain>
    </source>
</reference>
<accession>A0ABR2KM95</accession>
<sequence>MVILIDSGTFEPCKEVISLELPNDSTNGIASNTTSFRGDFLYLSPEVLSSLEYSKSSDVYSFNVVMCGIMNDKSPFSYYSKTSQQISKVLTENYRIEINEST</sequence>